<evidence type="ECO:0000313" key="1">
    <source>
        <dbReference type="EMBL" id="KAG9227059.1"/>
    </source>
</evidence>
<sequence length="351" mass="39365">MGQYYKFMNFDKRQVHSSLGKFGEFTGNGIVKVLIAPQLYPALDVVFKSIFIGYDLSTATSFLKAGLGRLGKLPVELLTYIFEYSDLDGAAMLCATHAQLFVIGYASIVQKIEDIALFNNWAFDRIVCVGDYATTLPAGFLSTAEKHRLMTWGIKHKAILDEYGDAPLDDIAEYSAPNSTTDSAEEGTPGVQDVELVEALAAYEDQSFHLYSYGCKMPSLYDMACSRMCSPTLSYDLEARAVPMDRRRISRLDAALVRFNPYSMYNDLGDAVLVNTTKREFVRAVDDEGKWVLDAAIPLLTVWGADEYAERVKREGAWAGDRLAIVSEEDLEELMEEEDGWTERKQKWEDA</sequence>
<accession>A0ACB7JAF7</accession>
<protein>
    <submittedName>
        <fullName evidence="1">Uncharacterized protein</fullName>
    </submittedName>
</protein>
<comment type="caution">
    <text evidence="1">The sequence shown here is derived from an EMBL/GenBank/DDBJ whole genome shotgun (WGS) entry which is preliminary data.</text>
</comment>
<name>A0ACB7JAF7_PLECO</name>
<gene>
    <name evidence="1" type="ORF">CCMSSC00406_0008259</name>
</gene>
<keyword evidence="2" id="KW-1185">Reference proteome</keyword>
<reference evidence="1 2" key="1">
    <citation type="journal article" date="2021" name="Appl. Environ. Microbiol.">
        <title>Genetic linkage and physical mapping for an oyster mushroom Pleurotus cornucopiae and QTL analysis for the trait cap color.</title>
        <authorList>
            <person name="Zhang Y."/>
            <person name="Gao W."/>
            <person name="Sonnenberg A."/>
            <person name="Chen Q."/>
            <person name="Zhang J."/>
            <person name="Huang C."/>
        </authorList>
    </citation>
    <scope>NUCLEOTIDE SEQUENCE [LARGE SCALE GENOMIC DNA]</scope>
    <source>
        <strain evidence="1">CCMSSC00406</strain>
    </source>
</reference>
<evidence type="ECO:0000313" key="2">
    <source>
        <dbReference type="Proteomes" id="UP000824881"/>
    </source>
</evidence>
<dbReference type="EMBL" id="WQMT02000002">
    <property type="protein sequence ID" value="KAG9227059.1"/>
    <property type="molecule type" value="Genomic_DNA"/>
</dbReference>
<organism evidence="1 2">
    <name type="scientific">Pleurotus cornucopiae</name>
    <name type="common">Cornucopia mushroom</name>
    <dbReference type="NCBI Taxonomy" id="5321"/>
    <lineage>
        <taxon>Eukaryota</taxon>
        <taxon>Fungi</taxon>
        <taxon>Dikarya</taxon>
        <taxon>Basidiomycota</taxon>
        <taxon>Agaricomycotina</taxon>
        <taxon>Agaricomycetes</taxon>
        <taxon>Agaricomycetidae</taxon>
        <taxon>Agaricales</taxon>
        <taxon>Pleurotineae</taxon>
        <taxon>Pleurotaceae</taxon>
        <taxon>Pleurotus</taxon>
    </lineage>
</organism>
<proteinExistence type="predicted"/>
<dbReference type="Proteomes" id="UP000824881">
    <property type="component" value="Unassembled WGS sequence"/>
</dbReference>